<sequence length="406" mass="43002">MTEATTAAADAPPPPAAPVPPRRRKRRVLLWGVLLLVVVGALAWALWYQLDGRWSESTDDAYVAGNVVQITPRIAGTVIRIGADDNDLVRQGQTLVELDRANADVALEQAEASLGQAVRKVSGLYGSVRAAEADVGTRQATLQQARADLQRRQQLAGSGAVSREELAHARDALARAQSALTAAQAQAAIAHAQVRGTDVASHPDVRAAAARLRQAWLDDQHTRLPAPVTGYVAKRTVQLGQHVQPGTPLMAVVPLASVWVDANFKETQLTHMRIGQPVALTSDLYGDGVTYHGRVAGLGIGSGSAFSLLPAQNATGNWIKIVQRLPVRITLQADELAAHPLRIGLSMEASVDLHQQSLPTLATEPPSQPALSTDVYGSDPAEADRLIAAIIARNDGAAPAHPAARH</sequence>
<feature type="compositionally biased region" description="Pro residues" evidence="2">
    <location>
        <begin position="11"/>
        <end position="20"/>
    </location>
</feature>
<dbReference type="Gene3D" id="2.40.50.100">
    <property type="match status" value="1"/>
</dbReference>
<keyword evidence="6" id="KW-1185">Reference proteome</keyword>
<accession>A0ABV6PSY1</accession>
<evidence type="ECO:0000313" key="6">
    <source>
        <dbReference type="Proteomes" id="UP001589834"/>
    </source>
</evidence>
<keyword evidence="3" id="KW-1133">Transmembrane helix</keyword>
<evidence type="ECO:0000256" key="1">
    <source>
        <dbReference type="ARBA" id="ARBA00004196"/>
    </source>
</evidence>
<reference evidence="5 6" key="1">
    <citation type="submission" date="2024-09" db="EMBL/GenBank/DDBJ databases">
        <authorList>
            <person name="Sun Q."/>
            <person name="Mori K."/>
        </authorList>
    </citation>
    <scope>NUCLEOTIDE SEQUENCE [LARGE SCALE GENOMIC DNA]</scope>
    <source>
        <strain evidence="5 6">NCAIM B.02336</strain>
    </source>
</reference>
<dbReference type="InterPro" id="IPR050739">
    <property type="entry name" value="MFP"/>
</dbReference>
<keyword evidence="3" id="KW-0812">Transmembrane</keyword>
<dbReference type="SUPFAM" id="SSF111369">
    <property type="entry name" value="HlyD-like secretion proteins"/>
    <property type="match status" value="2"/>
</dbReference>
<dbReference type="RefSeq" id="WP_377482764.1">
    <property type="nucleotide sequence ID" value="NZ_JBHLTN010000018.1"/>
</dbReference>
<gene>
    <name evidence="5" type="ORF">ACFFGG_10290</name>
</gene>
<dbReference type="Gene3D" id="1.10.287.470">
    <property type="entry name" value="Helix hairpin bin"/>
    <property type="match status" value="1"/>
</dbReference>
<dbReference type="Proteomes" id="UP001589834">
    <property type="component" value="Unassembled WGS sequence"/>
</dbReference>
<proteinExistence type="predicted"/>
<evidence type="ECO:0000313" key="5">
    <source>
        <dbReference type="EMBL" id="MFC0592949.1"/>
    </source>
</evidence>
<evidence type="ECO:0000256" key="2">
    <source>
        <dbReference type="SAM" id="MobiDB-lite"/>
    </source>
</evidence>
<dbReference type="InterPro" id="IPR058633">
    <property type="entry name" value="EmrA/FarA_HH"/>
</dbReference>
<dbReference type="PANTHER" id="PTHR30386:SF19">
    <property type="entry name" value="MULTIDRUG EXPORT PROTEIN EMRA-RELATED"/>
    <property type="match status" value="1"/>
</dbReference>
<dbReference type="Gene3D" id="2.40.30.170">
    <property type="match status" value="1"/>
</dbReference>
<feature type="region of interest" description="Disordered" evidence="2">
    <location>
        <begin position="1"/>
        <end position="21"/>
    </location>
</feature>
<feature type="domain" description="Multidrug export protein EmrA/FarA alpha-helical hairpin" evidence="4">
    <location>
        <begin position="102"/>
        <end position="222"/>
    </location>
</feature>
<keyword evidence="3" id="KW-0472">Membrane</keyword>
<dbReference type="EMBL" id="JBHLTN010000018">
    <property type="protein sequence ID" value="MFC0592949.1"/>
    <property type="molecule type" value="Genomic_DNA"/>
</dbReference>
<feature type="transmembrane region" description="Helical" evidence="3">
    <location>
        <begin position="28"/>
        <end position="47"/>
    </location>
</feature>
<organism evidence="5 6">
    <name type="scientific">Ottowia pentelensis</name>
    <dbReference type="NCBI Taxonomy" id="511108"/>
    <lineage>
        <taxon>Bacteria</taxon>
        <taxon>Pseudomonadati</taxon>
        <taxon>Pseudomonadota</taxon>
        <taxon>Betaproteobacteria</taxon>
        <taxon>Burkholderiales</taxon>
        <taxon>Comamonadaceae</taxon>
        <taxon>Ottowia</taxon>
    </lineage>
</organism>
<evidence type="ECO:0000259" key="4">
    <source>
        <dbReference type="Pfam" id="PF25885"/>
    </source>
</evidence>
<dbReference type="PANTHER" id="PTHR30386">
    <property type="entry name" value="MEMBRANE FUSION SUBUNIT OF EMRAB-TOLC MULTIDRUG EFFLUX PUMP"/>
    <property type="match status" value="1"/>
</dbReference>
<evidence type="ECO:0000256" key="3">
    <source>
        <dbReference type="SAM" id="Phobius"/>
    </source>
</evidence>
<comment type="caution">
    <text evidence="5">The sequence shown here is derived from an EMBL/GenBank/DDBJ whole genome shotgun (WGS) entry which is preliminary data.</text>
</comment>
<dbReference type="Pfam" id="PF25885">
    <property type="entry name" value="HH_EMRA"/>
    <property type="match status" value="1"/>
</dbReference>
<name>A0ABV6PSY1_9BURK</name>
<comment type="subcellular location">
    <subcellularLocation>
        <location evidence="1">Cell envelope</location>
    </subcellularLocation>
</comment>
<protein>
    <submittedName>
        <fullName evidence="5">Efflux RND transporter periplasmic adaptor subunit</fullName>
    </submittedName>
</protein>